<dbReference type="AlphaFoldDB" id="A0A4S4DKM9"/>
<feature type="transmembrane region" description="Helical" evidence="7">
    <location>
        <begin position="72"/>
        <end position="93"/>
    </location>
</feature>
<reference evidence="9 10" key="1">
    <citation type="journal article" date="2018" name="Proc. Natl. Acad. Sci. U.S.A.">
        <title>Draft genome sequence of Camellia sinensis var. sinensis provides insights into the evolution of the tea genome and tea quality.</title>
        <authorList>
            <person name="Wei C."/>
            <person name="Yang H."/>
            <person name="Wang S."/>
            <person name="Zhao J."/>
            <person name="Liu C."/>
            <person name="Gao L."/>
            <person name="Xia E."/>
            <person name="Lu Y."/>
            <person name="Tai Y."/>
            <person name="She G."/>
            <person name="Sun J."/>
            <person name="Cao H."/>
            <person name="Tong W."/>
            <person name="Gao Q."/>
            <person name="Li Y."/>
            <person name="Deng W."/>
            <person name="Jiang X."/>
            <person name="Wang W."/>
            <person name="Chen Q."/>
            <person name="Zhang S."/>
            <person name="Li H."/>
            <person name="Wu J."/>
            <person name="Wang P."/>
            <person name="Li P."/>
            <person name="Shi C."/>
            <person name="Zheng F."/>
            <person name="Jian J."/>
            <person name="Huang B."/>
            <person name="Shan D."/>
            <person name="Shi M."/>
            <person name="Fang C."/>
            <person name="Yue Y."/>
            <person name="Li F."/>
            <person name="Li D."/>
            <person name="Wei S."/>
            <person name="Han B."/>
            <person name="Jiang C."/>
            <person name="Yin Y."/>
            <person name="Xia T."/>
            <person name="Zhang Z."/>
            <person name="Bennetzen J.L."/>
            <person name="Zhao S."/>
            <person name="Wan X."/>
        </authorList>
    </citation>
    <scope>NUCLEOTIDE SEQUENCE [LARGE SCALE GENOMIC DNA]</scope>
    <source>
        <strain evidence="10">cv. Shuchazao</strain>
        <tissue evidence="9">Leaf</tissue>
    </source>
</reference>
<keyword evidence="3 7" id="KW-1133">Transmembrane helix</keyword>
<evidence type="ECO:0000256" key="7">
    <source>
        <dbReference type="SAM" id="Phobius"/>
    </source>
</evidence>
<comment type="subcellular location">
    <subcellularLocation>
        <location evidence="1">Membrane</location>
    </subcellularLocation>
</comment>
<keyword evidence="10" id="KW-1185">Reference proteome</keyword>
<dbReference type="Pfam" id="PF15365">
    <property type="entry name" value="PNRC"/>
    <property type="match status" value="1"/>
</dbReference>
<name>A0A4S4DKM9_CAMSN</name>
<dbReference type="SUPFAM" id="SSF103473">
    <property type="entry name" value="MFS general substrate transporter"/>
    <property type="match status" value="1"/>
</dbReference>
<protein>
    <recommendedName>
        <fullName evidence="8">Cyclin N-terminal domain-containing protein</fullName>
    </recommendedName>
</protein>
<evidence type="ECO:0000256" key="3">
    <source>
        <dbReference type="ARBA" id="ARBA00022989"/>
    </source>
</evidence>
<dbReference type="PANTHER" id="PTHR33670:SF1">
    <property type="entry name" value="OS09G0416300 PROTEIN"/>
    <property type="match status" value="1"/>
</dbReference>
<dbReference type="InterPro" id="IPR005828">
    <property type="entry name" value="MFS_sugar_transport-like"/>
</dbReference>
<evidence type="ECO:0000256" key="1">
    <source>
        <dbReference type="ARBA" id="ARBA00004370"/>
    </source>
</evidence>
<feature type="transmembrane region" description="Helical" evidence="7">
    <location>
        <begin position="6"/>
        <end position="21"/>
    </location>
</feature>
<dbReference type="GO" id="GO:0016020">
    <property type="term" value="C:membrane"/>
    <property type="evidence" value="ECO:0007669"/>
    <property type="project" value="UniProtKB-SubCell"/>
</dbReference>
<dbReference type="InterPro" id="IPR036259">
    <property type="entry name" value="MFS_trans_sf"/>
</dbReference>
<comment type="similarity">
    <text evidence="5">Belongs to the major facilitator superfamily. Phosphate:H(+) symporter (TC 2.A.1.9) family.</text>
</comment>
<organism evidence="9 10">
    <name type="scientific">Camellia sinensis var. sinensis</name>
    <name type="common">China tea</name>
    <dbReference type="NCBI Taxonomy" id="542762"/>
    <lineage>
        <taxon>Eukaryota</taxon>
        <taxon>Viridiplantae</taxon>
        <taxon>Streptophyta</taxon>
        <taxon>Embryophyta</taxon>
        <taxon>Tracheophyta</taxon>
        <taxon>Spermatophyta</taxon>
        <taxon>Magnoliopsida</taxon>
        <taxon>eudicotyledons</taxon>
        <taxon>Gunneridae</taxon>
        <taxon>Pentapetalae</taxon>
        <taxon>asterids</taxon>
        <taxon>Ericales</taxon>
        <taxon>Theaceae</taxon>
        <taxon>Camellia</taxon>
    </lineage>
</organism>
<dbReference type="SUPFAM" id="SSF47954">
    <property type="entry name" value="Cyclin-like"/>
    <property type="match status" value="1"/>
</dbReference>
<dbReference type="Proteomes" id="UP000306102">
    <property type="component" value="Unassembled WGS sequence"/>
</dbReference>
<evidence type="ECO:0000256" key="6">
    <source>
        <dbReference type="SAM" id="MobiDB-lite"/>
    </source>
</evidence>
<dbReference type="PANTHER" id="PTHR33670">
    <property type="entry name" value="SPLICING FACTOR, PROLINE- AND GLUTAMINE-RICH-LIKE"/>
    <property type="match status" value="1"/>
</dbReference>
<evidence type="ECO:0000256" key="4">
    <source>
        <dbReference type="ARBA" id="ARBA00023136"/>
    </source>
</evidence>
<feature type="domain" description="Cyclin N-terminal" evidence="8">
    <location>
        <begin position="194"/>
        <end position="241"/>
    </location>
</feature>
<proteinExistence type="inferred from homology"/>
<dbReference type="InterPro" id="IPR006671">
    <property type="entry name" value="Cyclin_N"/>
</dbReference>
<keyword evidence="2 7" id="KW-0812">Transmembrane</keyword>
<dbReference type="InterPro" id="IPR028322">
    <property type="entry name" value="PNRC-like_rgn"/>
</dbReference>
<dbReference type="Gene3D" id="1.20.1250.20">
    <property type="entry name" value="MFS general substrate transporter like domains"/>
    <property type="match status" value="1"/>
</dbReference>
<comment type="caution">
    <text evidence="9">The sequence shown here is derived from an EMBL/GenBank/DDBJ whole genome shotgun (WGS) entry which is preliminary data.</text>
</comment>
<dbReference type="Pfam" id="PF00134">
    <property type="entry name" value="Cyclin_N"/>
    <property type="match status" value="1"/>
</dbReference>
<gene>
    <name evidence="9" type="ORF">TEA_004831</name>
</gene>
<evidence type="ECO:0000313" key="9">
    <source>
        <dbReference type="EMBL" id="THG03461.1"/>
    </source>
</evidence>
<dbReference type="Pfam" id="PF00083">
    <property type="entry name" value="Sugar_tr"/>
    <property type="match status" value="1"/>
</dbReference>
<feature type="transmembrane region" description="Helical" evidence="7">
    <location>
        <begin position="105"/>
        <end position="138"/>
    </location>
</feature>
<dbReference type="InterPro" id="IPR036915">
    <property type="entry name" value="Cyclin-like_sf"/>
</dbReference>
<evidence type="ECO:0000313" key="10">
    <source>
        <dbReference type="Proteomes" id="UP000306102"/>
    </source>
</evidence>
<dbReference type="Gene3D" id="1.10.472.10">
    <property type="entry name" value="Cyclin-like"/>
    <property type="match status" value="1"/>
</dbReference>
<feature type="compositionally biased region" description="Basic and acidic residues" evidence="6">
    <location>
        <begin position="327"/>
        <end position="336"/>
    </location>
</feature>
<accession>A0A4S4DKM9</accession>
<keyword evidence="4 7" id="KW-0472">Membrane</keyword>
<dbReference type="GO" id="GO:0016071">
    <property type="term" value="P:mRNA metabolic process"/>
    <property type="evidence" value="ECO:0007669"/>
    <property type="project" value="UniProtKB-ARBA"/>
</dbReference>
<evidence type="ECO:0000259" key="8">
    <source>
        <dbReference type="Pfam" id="PF00134"/>
    </source>
</evidence>
<feature type="region of interest" description="Disordered" evidence="6">
    <location>
        <begin position="308"/>
        <end position="342"/>
    </location>
</feature>
<sequence>MTSFWIFSFFLFLLPFHFHNLQKKKKKRRGKEMRGSLSQLNIVDRLVEDEICHRSANLRIDCRRSRRNSVPIAITSAMVAIALLETVIGQLIFGYLSDRMGRQRVYGLVLMYIVLSSIGCGFSICTSTTCVLVSLDFFKIDDKSSDRLNPGFLMEPCDAKLWEARYPMSPFEDFDFVSTGNMIEEIFGPNTETMACLSLATKMEEYRVPSPSEFQLECNFESKVIQRMELLVLNALEWRMSSVTHFAFIHYFIRTLGNHHSLPRNVVSRTVHLILAIMREVLRPQDCLIERVRVAPAVFHHRRKNFVVPGSQYPNPNPKSTSRKPAVRPEQRKRSEPLISNRSASLADLKKSHNHLVTGQVTILRRGESLDSKIGDHNRGPATKSSGDDLVLYGSKMLGPDPGMVRKEIQIGELRSVSLSPPVFSSVDREYAGSAFSMSPSPRSLPLPSFFNKKQVSKVAVDGDSATRDLRRLLRLD</sequence>
<dbReference type="EMBL" id="SDRB02010954">
    <property type="protein sequence ID" value="THG03461.1"/>
    <property type="molecule type" value="Genomic_DNA"/>
</dbReference>
<dbReference type="GO" id="GO:0022857">
    <property type="term" value="F:transmembrane transporter activity"/>
    <property type="evidence" value="ECO:0007669"/>
    <property type="project" value="InterPro"/>
</dbReference>
<evidence type="ECO:0000256" key="5">
    <source>
        <dbReference type="ARBA" id="ARBA00044504"/>
    </source>
</evidence>
<evidence type="ECO:0000256" key="2">
    <source>
        <dbReference type="ARBA" id="ARBA00022692"/>
    </source>
</evidence>